<dbReference type="AlphaFoldDB" id="A0A972JMG9"/>
<reference evidence="1" key="1">
    <citation type="submission" date="2020-04" db="EMBL/GenBank/DDBJ databases">
        <title>Description of Shewanella salipaludis sp. nov., isolated from a salt marsh.</title>
        <authorList>
            <person name="Park S."/>
            <person name="Yoon J.-H."/>
        </authorList>
    </citation>
    <scope>NUCLEOTIDE SEQUENCE</scope>
    <source>
        <strain evidence="1">SHSM-M6</strain>
    </source>
</reference>
<protein>
    <submittedName>
        <fullName evidence="1">Uncharacterized protein</fullName>
    </submittedName>
</protein>
<evidence type="ECO:0000313" key="1">
    <source>
        <dbReference type="EMBL" id="NMH65106.1"/>
    </source>
</evidence>
<accession>A0A972JMG9</accession>
<proteinExistence type="predicted"/>
<dbReference type="RefSeq" id="WP_169563792.1">
    <property type="nucleotide sequence ID" value="NZ_JAAXYH010000004.1"/>
</dbReference>
<sequence>MALLRKLLRRYRGGPDFNQTYTESYYLGERFKLSFQLPVCNPPKPPRAKIVNYPLEQADWFENNCSQLWHQKYIPIHEAYWYFWPLVSTPFRGEQGDLRLNLELGKWEPSRSQVKNAAELGQALLDQYNDYYNAEPNEETGAGWNTKIRNRVEEHSARRATPFTEEEKQEQINLNMMSTGFPIISERKVFNFNGREWVRYIEMRTRKSNKKYRYACVLDNNYYLMAEFTLSTNMSDNTKPWYKDAEAAIEPMMQQIKLQKLELLASDNLLAAL</sequence>
<gene>
    <name evidence="1" type="ORF">HC757_07960</name>
</gene>
<evidence type="ECO:0000313" key="2">
    <source>
        <dbReference type="Proteomes" id="UP000737113"/>
    </source>
</evidence>
<keyword evidence="2" id="KW-1185">Reference proteome</keyword>
<comment type="caution">
    <text evidence="1">The sequence shown here is derived from an EMBL/GenBank/DDBJ whole genome shotgun (WGS) entry which is preliminary data.</text>
</comment>
<dbReference type="EMBL" id="JAAXYH010000004">
    <property type="protein sequence ID" value="NMH65106.1"/>
    <property type="molecule type" value="Genomic_DNA"/>
</dbReference>
<dbReference type="Proteomes" id="UP000737113">
    <property type="component" value="Unassembled WGS sequence"/>
</dbReference>
<name>A0A972JMG9_9GAMM</name>
<organism evidence="1 2">
    <name type="scientific">Shewanella salipaludis</name>
    <dbReference type="NCBI Taxonomy" id="2723052"/>
    <lineage>
        <taxon>Bacteria</taxon>
        <taxon>Pseudomonadati</taxon>
        <taxon>Pseudomonadota</taxon>
        <taxon>Gammaproteobacteria</taxon>
        <taxon>Alteromonadales</taxon>
        <taxon>Shewanellaceae</taxon>
        <taxon>Shewanella</taxon>
    </lineage>
</organism>